<dbReference type="OrthoDB" id="8521216at2"/>
<evidence type="ECO:0000313" key="2">
    <source>
        <dbReference type="EMBL" id="OWW19869.1"/>
    </source>
</evidence>
<dbReference type="InterPro" id="IPR007922">
    <property type="entry name" value="DciA-like"/>
</dbReference>
<name>A0A254TB40_9BURK</name>
<feature type="region of interest" description="Disordered" evidence="1">
    <location>
        <begin position="1"/>
        <end position="23"/>
    </location>
</feature>
<dbReference type="EMBL" id="LSTO01000001">
    <property type="protein sequence ID" value="OWW19869.1"/>
    <property type="molecule type" value="Genomic_DNA"/>
</dbReference>
<dbReference type="AlphaFoldDB" id="A0A254TB40"/>
<dbReference type="Pfam" id="PF05258">
    <property type="entry name" value="DciA"/>
    <property type="match status" value="1"/>
</dbReference>
<organism evidence="2 3">
    <name type="scientific">Noviherbaspirillum denitrificans</name>
    <dbReference type="NCBI Taxonomy" id="1968433"/>
    <lineage>
        <taxon>Bacteria</taxon>
        <taxon>Pseudomonadati</taxon>
        <taxon>Pseudomonadota</taxon>
        <taxon>Betaproteobacteria</taxon>
        <taxon>Burkholderiales</taxon>
        <taxon>Oxalobacteraceae</taxon>
        <taxon>Noviherbaspirillum</taxon>
    </lineage>
</organism>
<evidence type="ECO:0000313" key="3">
    <source>
        <dbReference type="Proteomes" id="UP000197535"/>
    </source>
</evidence>
<dbReference type="RefSeq" id="WP_088706772.1">
    <property type="nucleotide sequence ID" value="NZ_LSTO01000001.1"/>
</dbReference>
<proteinExistence type="predicted"/>
<dbReference type="Proteomes" id="UP000197535">
    <property type="component" value="Unassembled WGS sequence"/>
</dbReference>
<evidence type="ECO:0008006" key="4">
    <source>
        <dbReference type="Google" id="ProtNLM"/>
    </source>
</evidence>
<reference evidence="2 3" key="1">
    <citation type="submission" date="2016-02" db="EMBL/GenBank/DDBJ databases">
        <authorList>
            <person name="Wen L."/>
            <person name="He K."/>
            <person name="Yang H."/>
        </authorList>
    </citation>
    <scope>NUCLEOTIDE SEQUENCE [LARGE SCALE GENOMIC DNA]</scope>
    <source>
        <strain evidence="2 3">TSA40</strain>
    </source>
</reference>
<accession>A0A254TB40</accession>
<keyword evidence="3" id="KW-1185">Reference proteome</keyword>
<protein>
    <recommendedName>
        <fullName evidence="4">DUF721 domain-containing protein</fullName>
    </recommendedName>
</protein>
<sequence>MSRPPFSFASQQRFQPARASTKPANRVTAATDFLRTHDKMATLLPAVMRLAALQEECSAVLPALFDACSVMRFDGGQLTIGVPNAALAAKLKQQLPKLQESLLQRGWQVNAIRIKVQVRKIGEKTIRQKEIEMPNKALSAFEELRNSLDKSPGNQALTEALNNLLKRHR</sequence>
<evidence type="ECO:0000256" key="1">
    <source>
        <dbReference type="SAM" id="MobiDB-lite"/>
    </source>
</evidence>
<gene>
    <name evidence="2" type="ORF">AYR66_10495</name>
</gene>
<comment type="caution">
    <text evidence="2">The sequence shown here is derived from an EMBL/GenBank/DDBJ whole genome shotgun (WGS) entry which is preliminary data.</text>
</comment>